<dbReference type="Pfam" id="PF05383">
    <property type="entry name" value="La"/>
    <property type="match status" value="1"/>
</dbReference>
<evidence type="ECO:0000313" key="6">
    <source>
        <dbReference type="Proteomes" id="UP000594263"/>
    </source>
</evidence>
<dbReference type="SMART" id="SM00715">
    <property type="entry name" value="LA"/>
    <property type="match status" value="1"/>
</dbReference>
<evidence type="ECO:0000256" key="1">
    <source>
        <dbReference type="ARBA" id="ARBA00022884"/>
    </source>
</evidence>
<dbReference type="EnsemblPlants" id="Kaladp0040s0551.1.v1.1">
    <property type="protein sequence ID" value="Kaladp0040s0551.1.v1.1"/>
    <property type="gene ID" value="Kaladp0040s0551.v1.1"/>
</dbReference>
<organism evidence="5 6">
    <name type="scientific">Kalanchoe fedtschenkoi</name>
    <name type="common">Lavender scallops</name>
    <name type="synonym">South American air plant</name>
    <dbReference type="NCBI Taxonomy" id="63787"/>
    <lineage>
        <taxon>Eukaryota</taxon>
        <taxon>Viridiplantae</taxon>
        <taxon>Streptophyta</taxon>
        <taxon>Embryophyta</taxon>
        <taxon>Tracheophyta</taxon>
        <taxon>Spermatophyta</taxon>
        <taxon>Magnoliopsida</taxon>
        <taxon>eudicotyledons</taxon>
        <taxon>Gunneridae</taxon>
        <taxon>Pentapetalae</taxon>
        <taxon>Saxifragales</taxon>
        <taxon>Crassulaceae</taxon>
        <taxon>Kalanchoe</taxon>
    </lineage>
</organism>
<dbReference type="PANTHER" id="PTHR22792">
    <property type="entry name" value="LUPUS LA PROTEIN-RELATED"/>
    <property type="match status" value="1"/>
</dbReference>
<feature type="compositionally biased region" description="Basic residues" evidence="3">
    <location>
        <begin position="146"/>
        <end position="157"/>
    </location>
</feature>
<evidence type="ECO:0000256" key="3">
    <source>
        <dbReference type="SAM" id="MobiDB-lite"/>
    </source>
</evidence>
<feature type="region of interest" description="Disordered" evidence="3">
    <location>
        <begin position="93"/>
        <end position="268"/>
    </location>
</feature>
<evidence type="ECO:0000256" key="2">
    <source>
        <dbReference type="PROSITE-ProRule" id="PRU00332"/>
    </source>
</evidence>
<dbReference type="Gramene" id="Kaladp0040s0551.1.v1.1">
    <property type="protein sequence ID" value="Kaladp0040s0551.1.v1.1"/>
    <property type="gene ID" value="Kaladp0040s0551.v1.1"/>
</dbReference>
<feature type="region of interest" description="Disordered" evidence="3">
    <location>
        <begin position="1"/>
        <end position="78"/>
    </location>
</feature>
<dbReference type="InterPro" id="IPR045180">
    <property type="entry name" value="La_dom_prot"/>
</dbReference>
<name>A0A7N0TNT0_KALFE</name>
<dbReference type="AlphaFoldDB" id="A0A7N0TNT0"/>
<feature type="domain" description="HTH La-type RNA-binding" evidence="4">
    <location>
        <begin position="340"/>
        <end position="432"/>
    </location>
</feature>
<proteinExistence type="predicted"/>
<dbReference type="InterPro" id="IPR006630">
    <property type="entry name" value="La_HTH"/>
</dbReference>
<feature type="compositionally biased region" description="Low complexity" evidence="3">
    <location>
        <begin position="95"/>
        <end position="108"/>
    </location>
</feature>
<keyword evidence="1 2" id="KW-0694">RNA-binding</keyword>
<dbReference type="Proteomes" id="UP000594263">
    <property type="component" value="Unplaced"/>
</dbReference>
<feature type="compositionally biased region" description="Polar residues" evidence="3">
    <location>
        <begin position="121"/>
        <end position="144"/>
    </location>
</feature>
<evidence type="ECO:0000259" key="4">
    <source>
        <dbReference type="PROSITE" id="PS50961"/>
    </source>
</evidence>
<dbReference type="GO" id="GO:0005737">
    <property type="term" value="C:cytoplasm"/>
    <property type="evidence" value="ECO:0007669"/>
    <property type="project" value="UniProtKB-ARBA"/>
</dbReference>
<feature type="compositionally biased region" description="Polar residues" evidence="3">
    <location>
        <begin position="1"/>
        <end position="11"/>
    </location>
</feature>
<dbReference type="GO" id="GO:0003723">
    <property type="term" value="F:RNA binding"/>
    <property type="evidence" value="ECO:0007669"/>
    <property type="project" value="UniProtKB-UniRule"/>
</dbReference>
<dbReference type="SUPFAM" id="SSF46785">
    <property type="entry name" value="Winged helix' DNA-binding domain"/>
    <property type="match status" value="1"/>
</dbReference>
<feature type="compositionally biased region" description="Basic and acidic residues" evidence="3">
    <location>
        <begin position="242"/>
        <end position="251"/>
    </location>
</feature>
<dbReference type="PROSITE" id="PS50961">
    <property type="entry name" value="HTH_LA"/>
    <property type="match status" value="1"/>
</dbReference>
<feature type="compositionally biased region" description="Polar residues" evidence="3">
    <location>
        <begin position="180"/>
        <end position="207"/>
    </location>
</feature>
<dbReference type="InterPro" id="IPR036390">
    <property type="entry name" value="WH_DNA-bd_sf"/>
</dbReference>
<feature type="compositionally biased region" description="Basic and acidic residues" evidence="3">
    <location>
        <begin position="208"/>
        <end position="217"/>
    </location>
</feature>
<reference evidence="5" key="1">
    <citation type="submission" date="2021-01" db="UniProtKB">
        <authorList>
            <consortium name="EnsemblPlants"/>
        </authorList>
    </citation>
    <scope>IDENTIFICATION</scope>
</reference>
<protein>
    <recommendedName>
        <fullName evidence="4">HTH La-type RNA-binding domain-containing protein</fullName>
    </recommendedName>
</protein>
<dbReference type="Gene3D" id="1.10.10.10">
    <property type="entry name" value="Winged helix-like DNA-binding domain superfamily/Winged helix DNA-binding domain"/>
    <property type="match status" value="1"/>
</dbReference>
<dbReference type="CDD" id="cd07323">
    <property type="entry name" value="LAM"/>
    <property type="match status" value="1"/>
</dbReference>
<feature type="compositionally biased region" description="Low complexity" evidence="3">
    <location>
        <begin position="12"/>
        <end position="21"/>
    </location>
</feature>
<keyword evidence="6" id="KW-1185">Reference proteome</keyword>
<accession>A0A7N0TNT0</accession>
<dbReference type="InterPro" id="IPR036388">
    <property type="entry name" value="WH-like_DNA-bd_sf"/>
</dbReference>
<dbReference type="OMA" id="GSHHLNY"/>
<sequence>MASFSITAASDSSPTKGSTASPPSPTPWTQVFAASADTELPDDPYRKAPISSDEVPAEASYSAADVTKKPVWNKPSNGALEVEPVMGADSWPALSEISQKSSADSSKSLPEAPSLPLFQGATGSASITQKQGTNNPHSNSSQNHAHPVRQKSFKRHGGNASGNNGSPTQPLPPPTLGQSASLPHNQNTSSSHKNFNLESVQMVASESQSHRTNDRTQHSNPHRRGNGPHQHGDSSYSHRYGARNDQDRPNREWNSQRNFNGRDVHPRATGALPRGIIRHIPMPHGSAPYVAPPLSPTVQPFGPPVTYPEFPFYYVPVHPESIRGMSIPYSALPPHHMFVQYLDPELDSKVIHQIDYYFSNENLIKDTYLRKNMDEQGWVPIKLIAGFKKVCFCFSRETSFNYSCYACSDALCHSGFMLIPFGASMWYNLRIS</sequence>
<dbReference type="PANTHER" id="PTHR22792:SF132">
    <property type="entry name" value="LA-RELATED PROTEIN 1"/>
    <property type="match status" value="1"/>
</dbReference>
<evidence type="ECO:0000313" key="5">
    <source>
        <dbReference type="EnsemblPlants" id="Kaladp0040s0551.1.v1.1"/>
    </source>
</evidence>